<evidence type="ECO:0000256" key="1">
    <source>
        <dbReference type="SAM" id="MobiDB-lite"/>
    </source>
</evidence>
<accession>A0A1Q8S1L0</accession>
<feature type="region of interest" description="Disordered" evidence="1">
    <location>
        <begin position="768"/>
        <end position="794"/>
    </location>
</feature>
<feature type="compositionally biased region" description="Acidic residues" evidence="1">
    <location>
        <begin position="774"/>
        <end position="794"/>
    </location>
</feature>
<feature type="compositionally biased region" description="Low complexity" evidence="1">
    <location>
        <begin position="677"/>
        <end position="692"/>
    </location>
</feature>
<dbReference type="InterPro" id="IPR032675">
    <property type="entry name" value="LRR_dom_sf"/>
</dbReference>
<feature type="region of interest" description="Disordered" evidence="1">
    <location>
        <begin position="633"/>
        <end position="741"/>
    </location>
</feature>
<name>A0A1Q8S1L0_9PEZI</name>
<feature type="compositionally biased region" description="Low complexity" evidence="1">
    <location>
        <begin position="52"/>
        <end position="61"/>
    </location>
</feature>
<dbReference type="InterPro" id="IPR052109">
    <property type="entry name" value="SRRM_Domain-Containing"/>
</dbReference>
<dbReference type="STRING" id="708187.A0A1Q8S1L0"/>
<proteinExistence type="predicted"/>
<dbReference type="PANTHER" id="PTHR34755:SF4">
    <property type="entry name" value="F-BOX DOMAIN-CONTAINING PROTEIN"/>
    <property type="match status" value="1"/>
</dbReference>
<reference evidence="2 3" key="1">
    <citation type="submission" date="2016-11" db="EMBL/GenBank/DDBJ databases">
        <title>Draft Genome Assembly of Colletotrichum chlorophyti a pathogen of herbaceous plants.</title>
        <authorList>
            <person name="Gan P."/>
            <person name="Narusaka M."/>
            <person name="Tsushima A."/>
            <person name="Narusaka Y."/>
            <person name="Takano Y."/>
            <person name="Shirasu K."/>
        </authorList>
    </citation>
    <scope>NUCLEOTIDE SEQUENCE [LARGE SCALE GENOMIC DNA]</scope>
    <source>
        <strain evidence="2 3">NTL11</strain>
    </source>
</reference>
<dbReference type="SUPFAM" id="SSF52047">
    <property type="entry name" value="RNI-like"/>
    <property type="match status" value="1"/>
</dbReference>
<dbReference type="Proteomes" id="UP000186583">
    <property type="component" value="Unassembled WGS sequence"/>
</dbReference>
<evidence type="ECO:0008006" key="4">
    <source>
        <dbReference type="Google" id="ProtNLM"/>
    </source>
</evidence>
<evidence type="ECO:0000313" key="3">
    <source>
        <dbReference type="Proteomes" id="UP000186583"/>
    </source>
</evidence>
<dbReference type="Gene3D" id="3.80.10.10">
    <property type="entry name" value="Ribonuclease Inhibitor"/>
    <property type="match status" value="1"/>
</dbReference>
<gene>
    <name evidence="2" type="ORF">CCHL11_04690</name>
</gene>
<evidence type="ECO:0000313" key="2">
    <source>
        <dbReference type="EMBL" id="OLN95339.1"/>
    </source>
</evidence>
<comment type="caution">
    <text evidence="2">The sequence shown here is derived from an EMBL/GenBank/DDBJ whole genome shotgun (WGS) entry which is preliminary data.</text>
</comment>
<protein>
    <recommendedName>
        <fullName evidence="4">F-box protein</fullName>
    </recommendedName>
</protein>
<feature type="region of interest" description="Disordered" evidence="1">
    <location>
        <begin position="1"/>
        <end position="181"/>
    </location>
</feature>
<dbReference type="PANTHER" id="PTHR34755">
    <property type="entry name" value="SERINE/ARGININE REPETITIVE MATRIX PROTEIN 3-RELATED"/>
    <property type="match status" value="1"/>
</dbReference>
<feature type="compositionally biased region" description="Polar residues" evidence="1">
    <location>
        <begin position="80"/>
        <end position="94"/>
    </location>
</feature>
<organism evidence="2 3">
    <name type="scientific">Colletotrichum chlorophyti</name>
    <dbReference type="NCBI Taxonomy" id="708187"/>
    <lineage>
        <taxon>Eukaryota</taxon>
        <taxon>Fungi</taxon>
        <taxon>Dikarya</taxon>
        <taxon>Ascomycota</taxon>
        <taxon>Pezizomycotina</taxon>
        <taxon>Sordariomycetes</taxon>
        <taxon>Hypocreomycetidae</taxon>
        <taxon>Glomerellales</taxon>
        <taxon>Glomerellaceae</taxon>
        <taxon>Colletotrichum</taxon>
    </lineage>
</organism>
<dbReference type="OrthoDB" id="5395390at2759"/>
<feature type="compositionally biased region" description="Low complexity" evidence="1">
    <location>
        <begin position="1"/>
        <end position="27"/>
    </location>
</feature>
<feature type="compositionally biased region" description="Acidic residues" evidence="1">
    <location>
        <begin position="706"/>
        <end position="727"/>
    </location>
</feature>
<feature type="compositionally biased region" description="Acidic residues" evidence="1">
    <location>
        <begin position="67"/>
        <end position="79"/>
    </location>
</feature>
<sequence>MASRRLSAAGARRNPARSTTSSTSSPSEQVRVTKLRARPTSAKSGRGQAPKTRSTTRSQTRSRADAPDSEEEEEEEEEFTSSSSDLLNRSTAHTAPSMGIPGSHEPRSTGTQAGGQKAKSSAAKKRKSVPPRAATGRKRGRVYKSNAWLQRPNDDQDSSDVSGPYSNGDVPSGTSTPKTFPAKASCGGTAATKVANETNDSNPIIPNWMDPQIEHSIWVQIFRYAAVSSDDQDSRDSHWLLSTARVCRRFTDPALTVLYKCLPLRDEGRAQRLAELLEKPPSLTAINYRVKIEAMHIDVRLVSLQHLTSPIKLMQNLPRLAEVLLVHGYDQAPYRHLRESIKWTYPPELFQAFEVSPTANAEEGDKTTITRLQSWQWSSRLMERNWEASLMNIKQVHQTPSFASLRKLKFVNYQLPSVRLEKNLAADPELLSEDKRTIEMIASSISVLESIEDLTFESSTIVGSALLPLLPKKLKRFSLVNCTEVTADDLGSFLLMHGHHLESLVLHHNRSLSLAFLTILGSACPHLKELRMNFKYFSPLETIDDNEPYYDDLLLSDQIPTWPTALEFVQLENLRRWSTEAAEAFLHSFIDSSHELPMLRHLSIKAMLNISWRSRSDFRTSWQNKLRKIFLRQDSEPRPHFTMRKPPPSDSSPAAVAKRKSKKPSVEPSRRSSRIVPHASAPSSRSSSTLRGLRGHKRKPQSYLEPDSDEFDSDDDVDTDDATETDQDSPGQSTAATAGAMASEGHFIQGLCTVVDFNFDNQKPREHQYSMDDFLNDENDFESDDDWDGDMDYE</sequence>
<dbReference type="EMBL" id="MPGH01000037">
    <property type="protein sequence ID" value="OLN95339.1"/>
    <property type="molecule type" value="Genomic_DNA"/>
</dbReference>
<dbReference type="AlphaFoldDB" id="A0A1Q8S1L0"/>
<feature type="compositionally biased region" description="Basic residues" evidence="1">
    <location>
        <begin position="122"/>
        <end position="142"/>
    </location>
</feature>
<keyword evidence="3" id="KW-1185">Reference proteome</keyword>